<keyword evidence="3" id="KW-1185">Reference proteome</keyword>
<dbReference type="InterPro" id="IPR001279">
    <property type="entry name" value="Metallo-B-lactamas"/>
</dbReference>
<proteinExistence type="predicted"/>
<sequence length="380" mass="41810">MSLTSGWTAYNLLEIRFLNVGHGSSAVISFYSGETVSHGIIDSAWNRANIPKALSVLNELKADKLSFVCLTHPHADHYGGLSKILQAFDEKIDQFYTCPLGDLFINRDRLKKLALALKKVLERGDSSSIRQSTQEFMQILRWGDKNSAKWTECAGEENRLAPSGFSGVDIFSLLPPRSVKGVIISRIESEDPSLLGNINENDLSLCLRFTYAGVSVTVGGDATKANWEIRERFERNSGRDIASQVVNIPHHGSKHDNPQEVLNRLFVRSGDRYGITSANGQSHPHPETIFMISEMGIDPYCTNLMPPCGATVSKLVPIAGVEPGLARLIRESAEESGEIQACQGDILVRILSDGTVTVKPEFDNFCSYRKGASAKLNLEI</sequence>
<gene>
    <name evidence="2" type="ORF">D3273_27060</name>
</gene>
<dbReference type="Proteomes" id="UP000290759">
    <property type="component" value="Unassembled WGS sequence"/>
</dbReference>
<dbReference type="PANTHER" id="PTHR30619">
    <property type="entry name" value="DNA INTERNALIZATION/COMPETENCE PROTEIN COMEC/REC2"/>
    <property type="match status" value="1"/>
</dbReference>
<protein>
    <submittedName>
        <fullName evidence="2">MBL fold metallo-hydrolase</fullName>
    </submittedName>
</protein>
<dbReference type="OrthoDB" id="418728at2"/>
<dbReference type="AlphaFoldDB" id="A0A4Q2U2E5"/>
<comment type="caution">
    <text evidence="2">The sequence shown here is derived from an EMBL/GenBank/DDBJ whole genome shotgun (WGS) entry which is preliminary data.</text>
</comment>
<reference evidence="2 3" key="2">
    <citation type="submission" date="2019-02" db="EMBL/GenBank/DDBJ databases">
        <title>'Lichenibacterium ramalinii' gen. nov. sp. nov., 'Lichenibacterium minor' gen. nov. sp. nov.</title>
        <authorList>
            <person name="Pankratov T."/>
        </authorList>
    </citation>
    <scope>NUCLEOTIDE SEQUENCE [LARGE SCALE GENOMIC DNA]</scope>
    <source>
        <strain evidence="2 3">RmlP026</strain>
    </source>
</reference>
<dbReference type="Gene3D" id="3.60.15.10">
    <property type="entry name" value="Ribonuclease Z/Hydroxyacylglutathione hydrolase-like"/>
    <property type="match status" value="1"/>
</dbReference>
<dbReference type="Pfam" id="PF00753">
    <property type="entry name" value="Lactamase_B"/>
    <property type="match status" value="1"/>
</dbReference>
<dbReference type="InterPro" id="IPR052159">
    <property type="entry name" value="Competence_DNA_uptake"/>
</dbReference>
<name>A0A4Q2U2E5_9HYPH</name>
<organism evidence="2 3">
    <name type="scientific">Lichenibacterium minor</name>
    <dbReference type="NCBI Taxonomy" id="2316528"/>
    <lineage>
        <taxon>Bacteria</taxon>
        <taxon>Pseudomonadati</taxon>
        <taxon>Pseudomonadota</taxon>
        <taxon>Alphaproteobacteria</taxon>
        <taxon>Hyphomicrobiales</taxon>
        <taxon>Lichenihabitantaceae</taxon>
        <taxon>Lichenibacterium</taxon>
    </lineage>
</organism>
<dbReference type="GO" id="GO:0016787">
    <property type="term" value="F:hydrolase activity"/>
    <property type="evidence" value="ECO:0007669"/>
    <property type="project" value="UniProtKB-KW"/>
</dbReference>
<reference evidence="2 3" key="1">
    <citation type="submission" date="2018-12" db="EMBL/GenBank/DDBJ databases">
        <authorList>
            <person name="Grouzdev D.S."/>
            <person name="Krutkina M.S."/>
        </authorList>
    </citation>
    <scope>NUCLEOTIDE SEQUENCE [LARGE SCALE GENOMIC DNA]</scope>
    <source>
        <strain evidence="2 3">RmlP026</strain>
    </source>
</reference>
<evidence type="ECO:0000313" key="3">
    <source>
        <dbReference type="Proteomes" id="UP000290759"/>
    </source>
</evidence>
<evidence type="ECO:0000313" key="2">
    <source>
        <dbReference type="EMBL" id="RYC28855.1"/>
    </source>
</evidence>
<feature type="domain" description="Metallo-beta-lactamase" evidence="1">
    <location>
        <begin position="40"/>
        <end position="91"/>
    </location>
</feature>
<dbReference type="InterPro" id="IPR036866">
    <property type="entry name" value="RibonucZ/Hydroxyglut_hydro"/>
</dbReference>
<dbReference type="SUPFAM" id="SSF56281">
    <property type="entry name" value="Metallo-hydrolase/oxidoreductase"/>
    <property type="match status" value="1"/>
</dbReference>
<keyword evidence="2" id="KW-0378">Hydrolase</keyword>
<dbReference type="PANTHER" id="PTHR30619:SF1">
    <property type="entry name" value="RECOMBINATION PROTEIN 2"/>
    <property type="match status" value="1"/>
</dbReference>
<accession>A0A4Q2U2E5</accession>
<dbReference type="EMBL" id="QYBB01000099">
    <property type="protein sequence ID" value="RYC28855.1"/>
    <property type="molecule type" value="Genomic_DNA"/>
</dbReference>
<evidence type="ECO:0000259" key="1">
    <source>
        <dbReference type="Pfam" id="PF00753"/>
    </source>
</evidence>